<protein>
    <submittedName>
        <fullName evidence="2">Uncharacterized protein</fullName>
    </submittedName>
</protein>
<dbReference type="Proteomes" id="UP000604117">
    <property type="component" value="Unassembled WGS sequence"/>
</dbReference>
<feature type="compositionally biased region" description="Basic and acidic residues" evidence="1">
    <location>
        <begin position="74"/>
        <end position="106"/>
    </location>
</feature>
<gene>
    <name evidence="2" type="ORF">Asi02nite_26670</name>
</gene>
<accession>A0ABQ4CPD7</accession>
<sequence>MSRLCWRRTHGDRVREVGARGACGRNADAQDVGAYEIGARTMAAHKAHARQVTARDLSVRTANAREAYARKAHAHEVGVRRAHVDRECEACDRRTSAPEISAREAASRAPRWSPTDNADRHQPGQQSIRADTRDDLDHTTRASRRHHPGPQPADPSPREGRSVPRPRRR</sequence>
<feature type="compositionally biased region" description="Basic and acidic residues" evidence="1">
    <location>
        <begin position="130"/>
        <end position="140"/>
    </location>
</feature>
<keyword evidence="3" id="KW-1185">Reference proteome</keyword>
<name>A0ABQ4CPD7_9ACTN</name>
<dbReference type="EMBL" id="BONE01000018">
    <property type="protein sequence ID" value="GIF73149.1"/>
    <property type="molecule type" value="Genomic_DNA"/>
</dbReference>
<evidence type="ECO:0000313" key="2">
    <source>
        <dbReference type="EMBL" id="GIF73149.1"/>
    </source>
</evidence>
<proteinExistence type="predicted"/>
<evidence type="ECO:0000313" key="3">
    <source>
        <dbReference type="Proteomes" id="UP000604117"/>
    </source>
</evidence>
<organism evidence="2 3">
    <name type="scientific">Asanoa siamensis</name>
    <dbReference type="NCBI Taxonomy" id="926357"/>
    <lineage>
        <taxon>Bacteria</taxon>
        <taxon>Bacillati</taxon>
        <taxon>Actinomycetota</taxon>
        <taxon>Actinomycetes</taxon>
        <taxon>Micromonosporales</taxon>
        <taxon>Micromonosporaceae</taxon>
        <taxon>Asanoa</taxon>
    </lineage>
</organism>
<reference evidence="2 3" key="1">
    <citation type="submission" date="2021-01" db="EMBL/GenBank/DDBJ databases">
        <title>Whole genome shotgun sequence of Asanoa siamensis NBRC 107932.</title>
        <authorList>
            <person name="Komaki H."/>
            <person name="Tamura T."/>
        </authorList>
    </citation>
    <scope>NUCLEOTIDE SEQUENCE [LARGE SCALE GENOMIC DNA]</scope>
    <source>
        <strain evidence="2 3">NBRC 107932</strain>
    </source>
</reference>
<feature type="region of interest" description="Disordered" evidence="1">
    <location>
        <begin position="71"/>
        <end position="169"/>
    </location>
</feature>
<comment type="caution">
    <text evidence="2">The sequence shown here is derived from an EMBL/GenBank/DDBJ whole genome shotgun (WGS) entry which is preliminary data.</text>
</comment>
<evidence type="ECO:0000256" key="1">
    <source>
        <dbReference type="SAM" id="MobiDB-lite"/>
    </source>
</evidence>